<organism evidence="8 9">
    <name type="scientific">Catenulispora subtropica</name>
    <dbReference type="NCBI Taxonomy" id="450798"/>
    <lineage>
        <taxon>Bacteria</taxon>
        <taxon>Bacillati</taxon>
        <taxon>Actinomycetota</taxon>
        <taxon>Actinomycetes</taxon>
        <taxon>Catenulisporales</taxon>
        <taxon>Catenulisporaceae</taxon>
        <taxon>Catenulispora</taxon>
    </lineage>
</organism>
<reference evidence="8 9" key="1">
    <citation type="journal article" date="2019" name="Int. J. Syst. Evol. Microbiol.">
        <title>The Global Catalogue of Microorganisms (GCM) 10K type strain sequencing project: providing services to taxonomists for standard genome sequencing and annotation.</title>
        <authorList>
            <consortium name="The Broad Institute Genomics Platform"/>
            <consortium name="The Broad Institute Genome Sequencing Center for Infectious Disease"/>
            <person name="Wu L."/>
            <person name="Ma J."/>
        </authorList>
    </citation>
    <scope>NUCLEOTIDE SEQUENCE [LARGE SCALE GENOMIC DNA]</scope>
    <source>
        <strain evidence="8 9">JCM 16013</strain>
    </source>
</reference>
<feature type="compositionally biased region" description="Basic and acidic residues" evidence="6">
    <location>
        <begin position="267"/>
        <end position="288"/>
    </location>
</feature>
<dbReference type="CDD" id="cd14014">
    <property type="entry name" value="STKc_PknB_like"/>
    <property type="match status" value="1"/>
</dbReference>
<dbReference type="PROSITE" id="PS50011">
    <property type="entry name" value="PROTEIN_KINASE_DOM"/>
    <property type="match status" value="1"/>
</dbReference>
<evidence type="ECO:0000256" key="6">
    <source>
        <dbReference type="SAM" id="MobiDB-lite"/>
    </source>
</evidence>
<feature type="region of interest" description="Disordered" evidence="6">
    <location>
        <begin position="364"/>
        <end position="393"/>
    </location>
</feature>
<dbReference type="Proteomes" id="UP001499854">
    <property type="component" value="Unassembled WGS sequence"/>
</dbReference>
<keyword evidence="9" id="KW-1185">Reference proteome</keyword>
<dbReference type="Pfam" id="PF13360">
    <property type="entry name" value="PQQ_2"/>
    <property type="match status" value="2"/>
</dbReference>
<dbReference type="SMART" id="SM00564">
    <property type="entry name" value="PQQ"/>
    <property type="match status" value="6"/>
</dbReference>
<dbReference type="PROSITE" id="PS00108">
    <property type="entry name" value="PROTEIN_KINASE_ST"/>
    <property type="match status" value="1"/>
</dbReference>
<keyword evidence="1" id="KW-0808">Transferase</keyword>
<dbReference type="SUPFAM" id="SSF50998">
    <property type="entry name" value="Quinoprotein alcohol dehydrogenase-like"/>
    <property type="match status" value="1"/>
</dbReference>
<protein>
    <recommendedName>
        <fullName evidence="7">Protein kinase domain-containing protein</fullName>
    </recommendedName>
</protein>
<comment type="caution">
    <text evidence="8">The sequence shown here is derived from an EMBL/GenBank/DDBJ whole genome shotgun (WGS) entry which is preliminary data.</text>
</comment>
<dbReference type="InterPro" id="IPR017441">
    <property type="entry name" value="Protein_kinase_ATP_BS"/>
</dbReference>
<dbReference type="InterPro" id="IPR008271">
    <property type="entry name" value="Ser/Thr_kinase_AS"/>
</dbReference>
<keyword evidence="2 5" id="KW-0547">Nucleotide-binding</keyword>
<dbReference type="PROSITE" id="PS00107">
    <property type="entry name" value="PROTEIN_KINASE_ATP"/>
    <property type="match status" value="1"/>
</dbReference>
<keyword evidence="3" id="KW-0418">Kinase</keyword>
<dbReference type="Pfam" id="PF00069">
    <property type="entry name" value="Pkinase"/>
    <property type="match status" value="1"/>
</dbReference>
<dbReference type="InterPro" id="IPR011009">
    <property type="entry name" value="Kinase-like_dom_sf"/>
</dbReference>
<sequence>MTRPLRSTDPGTIGEYELIGRIGGGGMGDVFLGRSPGGRLAAVKVVRDLLADDPGFRARFRREVAAARKVGGAYTAPVLDADPDAERPWLATAYIDGPSLADKVDDDGPLAADEVRRLGAGLAEALRDIHRAGLVHRDLKPGNVLLAADGPRLIDFGIIRAEDGAGLTETGFVLGSAGYMAPEQALGGDATAAADIYALGAVLTFAATGKGPFGSGPAPTVLLRQASSTPDLAEVPEGLRGVVGRCLESDPKSRPSTRELLTLFGDDGGRRQPNRDTPKKARTEKPPKDATLLGPDAIIAATPTTVMPLEKASPKGDPRRAHPVPPAHPTPHPTRRKFLIFGGLGLAALSIGAGIAAMPGGDTKATGGEVGKDSGADTGAELPTRKAPGLLGGPLKEPLWSQTVPSYAEILTAANGTVLVAGSGLAVLDGATGTRRWAADSPVDHTFTELYRGSLPVAGDTVYELSYGSGELIALSTEDGTQSWSVPPPVDWLPNGLVGASSDVVVVWSSPKSAPASSSGLWAVDARSRRQTWKTPLDAFDGAPHYSEGTGLVLISQPGGYQLTAYRADTGTLAWTAQDLSQQQGQDSAFATAITSHGKTVYWAANRLYALDENGHHLWPVGASEGGDRGMFHAVVADDDTVYAAAEVSLGADVITAFKASDGAPKWRAAWPKDFRNPNLECEMALGGRNLYIVDRYSQTLVALDAATGETLWQYHEKAPKDSAHDWHWHVAADDAYVYIGYASTVRAFTAR</sequence>
<dbReference type="EMBL" id="BAAAQM010000021">
    <property type="protein sequence ID" value="GAA1975087.1"/>
    <property type="molecule type" value="Genomic_DNA"/>
</dbReference>
<feature type="region of interest" description="Disordered" evidence="6">
    <location>
        <begin position="246"/>
        <end position="336"/>
    </location>
</feature>
<dbReference type="PANTHER" id="PTHR43289:SF34">
    <property type="entry name" value="SERINE_THREONINE-PROTEIN KINASE YBDM-RELATED"/>
    <property type="match status" value="1"/>
</dbReference>
<name>A0ABN2RUD5_9ACTN</name>
<proteinExistence type="predicted"/>
<dbReference type="InterPro" id="IPR000719">
    <property type="entry name" value="Prot_kinase_dom"/>
</dbReference>
<dbReference type="SMART" id="SM00220">
    <property type="entry name" value="S_TKc"/>
    <property type="match status" value="1"/>
</dbReference>
<evidence type="ECO:0000256" key="3">
    <source>
        <dbReference type="ARBA" id="ARBA00022777"/>
    </source>
</evidence>
<dbReference type="RefSeq" id="WP_344658471.1">
    <property type="nucleotide sequence ID" value="NZ_BAAAQM010000021.1"/>
</dbReference>
<gene>
    <name evidence="8" type="ORF">GCM10009838_38910</name>
</gene>
<evidence type="ECO:0000256" key="2">
    <source>
        <dbReference type="ARBA" id="ARBA00022741"/>
    </source>
</evidence>
<feature type="binding site" evidence="5">
    <location>
        <position position="44"/>
    </location>
    <ligand>
        <name>ATP</name>
        <dbReference type="ChEBI" id="CHEBI:30616"/>
    </ligand>
</feature>
<dbReference type="Gene3D" id="3.30.200.20">
    <property type="entry name" value="Phosphorylase Kinase, domain 1"/>
    <property type="match status" value="1"/>
</dbReference>
<dbReference type="InterPro" id="IPR002372">
    <property type="entry name" value="PQQ_rpt_dom"/>
</dbReference>
<feature type="compositionally biased region" description="Basic and acidic residues" evidence="6">
    <location>
        <begin position="247"/>
        <end position="257"/>
    </location>
</feature>
<dbReference type="Gene3D" id="2.40.10.480">
    <property type="match status" value="1"/>
</dbReference>
<dbReference type="PANTHER" id="PTHR43289">
    <property type="entry name" value="MITOGEN-ACTIVATED PROTEIN KINASE KINASE KINASE 20-RELATED"/>
    <property type="match status" value="1"/>
</dbReference>
<feature type="domain" description="Protein kinase" evidence="7">
    <location>
        <begin position="16"/>
        <end position="275"/>
    </location>
</feature>
<dbReference type="Gene3D" id="1.10.510.10">
    <property type="entry name" value="Transferase(Phosphotransferase) domain 1"/>
    <property type="match status" value="1"/>
</dbReference>
<dbReference type="InterPro" id="IPR015943">
    <property type="entry name" value="WD40/YVTN_repeat-like_dom_sf"/>
</dbReference>
<evidence type="ECO:0000256" key="1">
    <source>
        <dbReference type="ARBA" id="ARBA00022679"/>
    </source>
</evidence>
<keyword evidence="4 5" id="KW-0067">ATP-binding</keyword>
<evidence type="ECO:0000259" key="7">
    <source>
        <dbReference type="PROSITE" id="PS50011"/>
    </source>
</evidence>
<dbReference type="InterPro" id="IPR018391">
    <property type="entry name" value="PQQ_b-propeller_rpt"/>
</dbReference>
<dbReference type="Gene3D" id="2.130.10.10">
    <property type="entry name" value="YVTN repeat-like/Quinoprotein amine dehydrogenase"/>
    <property type="match status" value="1"/>
</dbReference>
<evidence type="ECO:0000313" key="8">
    <source>
        <dbReference type="EMBL" id="GAA1975087.1"/>
    </source>
</evidence>
<evidence type="ECO:0000256" key="4">
    <source>
        <dbReference type="ARBA" id="ARBA00022840"/>
    </source>
</evidence>
<evidence type="ECO:0000313" key="9">
    <source>
        <dbReference type="Proteomes" id="UP001499854"/>
    </source>
</evidence>
<dbReference type="InterPro" id="IPR011047">
    <property type="entry name" value="Quinoprotein_ADH-like_sf"/>
</dbReference>
<feature type="compositionally biased region" description="Pro residues" evidence="6">
    <location>
        <begin position="323"/>
        <end position="332"/>
    </location>
</feature>
<accession>A0ABN2RUD5</accession>
<evidence type="ECO:0000256" key="5">
    <source>
        <dbReference type="PROSITE-ProRule" id="PRU10141"/>
    </source>
</evidence>
<dbReference type="SUPFAM" id="SSF56112">
    <property type="entry name" value="Protein kinase-like (PK-like)"/>
    <property type="match status" value="1"/>
</dbReference>